<dbReference type="GeneID" id="36134330"/>
<dbReference type="Proteomes" id="UP000007934">
    <property type="component" value="Chromosome"/>
</dbReference>
<evidence type="ECO:0000259" key="5">
    <source>
        <dbReference type="Pfam" id="PF01168"/>
    </source>
</evidence>
<name>E7AAL5_HELFC</name>
<dbReference type="KEGG" id="hfe:HFELIS_14510"/>
<comment type="cofactor">
    <cofactor evidence="3">
        <name>pyridoxal 5'-phosphate</name>
        <dbReference type="ChEBI" id="CHEBI:597326"/>
    </cofactor>
</comment>
<dbReference type="HOGENOM" id="CLU_059988_1_0_7"/>
<reference evidence="6 7" key="1">
    <citation type="journal article" date="2011" name="Genome Biol. Evol.">
        <title>Comparative whole genome sequence analysis of the carcinogenic bacterial model pathogen Helicobacter felis.</title>
        <authorList>
            <person name="Arnold I.C."/>
            <person name="Zigova Z."/>
            <person name="Holden M."/>
            <person name="Lawley T.D."/>
            <person name="Rad R."/>
            <person name="Dougan G."/>
            <person name="Falkow S."/>
            <person name="Bentley S.D."/>
            <person name="Muller A."/>
        </authorList>
    </citation>
    <scope>NUCLEOTIDE SEQUENCE [LARGE SCALE GENOMIC DNA]</scope>
    <source>
        <strain evidence="7">ATCC 49179 / CCUG 28539 / NCTC 12436 / CS1</strain>
    </source>
</reference>
<feature type="modified residue" description="N6-(pyridoxal phosphate)lysine" evidence="2 3">
    <location>
        <position position="34"/>
    </location>
</feature>
<dbReference type="eggNOG" id="COG0325">
    <property type="taxonomic scope" value="Bacteria"/>
</dbReference>
<proteinExistence type="inferred from homology"/>
<comment type="similarity">
    <text evidence="2 4">Belongs to the pyridoxal phosphate-binding protein YggS/PROSC family.</text>
</comment>
<comment type="function">
    <text evidence="2">Pyridoxal 5'-phosphate (PLP)-binding protein, which is involved in PLP homeostasis.</text>
</comment>
<dbReference type="InterPro" id="IPR011078">
    <property type="entry name" value="PyrdxlP_homeostasis"/>
</dbReference>
<gene>
    <name evidence="6" type="ordered locus">Hfelis_14510</name>
</gene>
<dbReference type="PIRSF" id="PIRSF004848">
    <property type="entry name" value="YBL036c_PLPDEIII"/>
    <property type="match status" value="1"/>
</dbReference>
<dbReference type="Gene3D" id="3.20.20.10">
    <property type="entry name" value="Alanine racemase"/>
    <property type="match status" value="1"/>
</dbReference>
<dbReference type="STRING" id="936155.HFELIS_14510"/>
<sequence length="218" mass="24218">MELKKRLENLLQCIEKARLAYSRHHIVQLIAVSKNATIEQVQGLYACGQRAFGENYIQELQHKSTTLENLPLEWHMLGPLQHNKINKLLELKPALLHSLHSLELAQAINTRAKEPLKALLQVNIAGETQKSGVSAERALEIYAQIQETCPKISLQGLMVIGPLGGMEAQNEKVFSQAKNLFDKLPDAKVLSMGMSGDFELAIAYGANLVRIGSLLFAR</sequence>
<dbReference type="PANTHER" id="PTHR10146">
    <property type="entry name" value="PROLINE SYNTHETASE CO-TRANSCRIBED BACTERIAL HOMOLOG PROTEIN"/>
    <property type="match status" value="1"/>
</dbReference>
<evidence type="ECO:0000313" key="6">
    <source>
        <dbReference type="EMBL" id="CBY83535.1"/>
    </source>
</evidence>
<feature type="domain" description="Alanine racemase N-terminal" evidence="5">
    <location>
        <begin position="23"/>
        <end position="216"/>
    </location>
</feature>
<organism evidence="6 7">
    <name type="scientific">Helicobacter felis (strain ATCC 49179 / CCUG 28539 / NCTC 12436 / CS1)</name>
    <dbReference type="NCBI Taxonomy" id="936155"/>
    <lineage>
        <taxon>Bacteria</taxon>
        <taxon>Pseudomonadati</taxon>
        <taxon>Campylobacterota</taxon>
        <taxon>Epsilonproteobacteria</taxon>
        <taxon>Campylobacterales</taxon>
        <taxon>Helicobacteraceae</taxon>
        <taxon>Helicobacter</taxon>
    </lineage>
</organism>
<dbReference type="PANTHER" id="PTHR10146:SF14">
    <property type="entry name" value="PYRIDOXAL PHOSPHATE HOMEOSTASIS PROTEIN"/>
    <property type="match status" value="1"/>
</dbReference>
<keyword evidence="1 2" id="KW-0663">Pyridoxal phosphate</keyword>
<keyword evidence="7" id="KW-1185">Reference proteome</keyword>
<protein>
    <recommendedName>
        <fullName evidence="2">Pyridoxal phosphate homeostasis protein</fullName>
        <shortName evidence="2">PLP homeostasis protein</shortName>
    </recommendedName>
</protein>
<dbReference type="InterPro" id="IPR029066">
    <property type="entry name" value="PLP-binding_barrel"/>
</dbReference>
<accession>E7AAL5</accession>
<dbReference type="RefSeq" id="WP_013469898.1">
    <property type="nucleotide sequence ID" value="NC_014810.2"/>
</dbReference>
<dbReference type="InterPro" id="IPR001608">
    <property type="entry name" value="Ala_racemase_N"/>
</dbReference>
<dbReference type="HAMAP" id="MF_02087">
    <property type="entry name" value="PLP_homeostasis"/>
    <property type="match status" value="1"/>
</dbReference>
<evidence type="ECO:0000313" key="7">
    <source>
        <dbReference type="Proteomes" id="UP000007934"/>
    </source>
</evidence>
<dbReference type="SUPFAM" id="SSF51419">
    <property type="entry name" value="PLP-binding barrel"/>
    <property type="match status" value="1"/>
</dbReference>
<evidence type="ECO:0000256" key="2">
    <source>
        <dbReference type="HAMAP-Rule" id="MF_02087"/>
    </source>
</evidence>
<evidence type="ECO:0000256" key="3">
    <source>
        <dbReference type="PIRSR" id="PIRSR004848-1"/>
    </source>
</evidence>
<dbReference type="FunFam" id="3.20.20.10:FF:000018">
    <property type="entry name" value="Pyridoxal phosphate homeostasis protein"/>
    <property type="match status" value="1"/>
</dbReference>
<dbReference type="GO" id="GO:0030170">
    <property type="term" value="F:pyridoxal phosphate binding"/>
    <property type="evidence" value="ECO:0007669"/>
    <property type="project" value="UniProtKB-UniRule"/>
</dbReference>
<dbReference type="EMBL" id="FQ670179">
    <property type="protein sequence ID" value="CBY83535.1"/>
    <property type="molecule type" value="Genomic_DNA"/>
</dbReference>
<dbReference type="OrthoDB" id="9804072at2"/>
<evidence type="ECO:0000256" key="1">
    <source>
        <dbReference type="ARBA" id="ARBA00022898"/>
    </source>
</evidence>
<dbReference type="NCBIfam" id="TIGR00044">
    <property type="entry name" value="YggS family pyridoxal phosphate-dependent enzyme"/>
    <property type="match status" value="1"/>
</dbReference>
<dbReference type="Pfam" id="PF01168">
    <property type="entry name" value="Ala_racemase_N"/>
    <property type="match status" value="1"/>
</dbReference>
<dbReference type="CDD" id="cd00635">
    <property type="entry name" value="PLPDE_III_YBL036c_like"/>
    <property type="match status" value="1"/>
</dbReference>
<dbReference type="AlphaFoldDB" id="E7AAL5"/>
<evidence type="ECO:0000256" key="4">
    <source>
        <dbReference type="RuleBase" id="RU004514"/>
    </source>
</evidence>